<dbReference type="AlphaFoldDB" id="A0A413VXI2"/>
<dbReference type="EMBL" id="QSGO01000001">
    <property type="protein sequence ID" value="RHB38284.1"/>
    <property type="molecule type" value="Genomic_DNA"/>
</dbReference>
<keyword evidence="3 5" id="KW-0238">DNA-binding</keyword>
<dbReference type="PANTHER" id="PTHR30349">
    <property type="entry name" value="PHAGE INTEGRASE-RELATED"/>
    <property type="match status" value="1"/>
</dbReference>
<comment type="caution">
    <text evidence="7">The sequence shown here is derived from an EMBL/GenBank/DDBJ whole genome shotgun (WGS) entry which is preliminary data.</text>
</comment>
<dbReference type="Proteomes" id="UP000284379">
    <property type="component" value="Unassembled WGS sequence"/>
</dbReference>
<evidence type="ECO:0000256" key="2">
    <source>
        <dbReference type="ARBA" id="ARBA00022908"/>
    </source>
</evidence>
<dbReference type="InterPro" id="IPR013762">
    <property type="entry name" value="Integrase-like_cat_sf"/>
</dbReference>
<dbReference type="Gene3D" id="1.10.150.130">
    <property type="match status" value="1"/>
</dbReference>
<dbReference type="InterPro" id="IPR002104">
    <property type="entry name" value="Integrase_catalytic"/>
</dbReference>
<dbReference type="InterPro" id="IPR025269">
    <property type="entry name" value="SAM-like_dom"/>
</dbReference>
<dbReference type="Gene3D" id="1.10.443.10">
    <property type="entry name" value="Intergrase catalytic core"/>
    <property type="match status" value="1"/>
</dbReference>
<evidence type="ECO:0000256" key="4">
    <source>
        <dbReference type="ARBA" id="ARBA00023172"/>
    </source>
</evidence>
<dbReference type="InterPro" id="IPR044068">
    <property type="entry name" value="CB"/>
</dbReference>
<evidence type="ECO:0000313" key="7">
    <source>
        <dbReference type="EMBL" id="RHB38284.1"/>
    </source>
</evidence>
<protein>
    <submittedName>
        <fullName evidence="7">Recombinase</fullName>
    </submittedName>
</protein>
<dbReference type="Pfam" id="PF13102">
    <property type="entry name" value="Phage_int_SAM_5"/>
    <property type="match status" value="1"/>
</dbReference>
<dbReference type="InterPro" id="IPR011010">
    <property type="entry name" value="DNA_brk_join_enz"/>
</dbReference>
<sequence length="313" mass="35850">MEIQIFTKSLIEKAKLSGRYSTADSYLSTLHSLQLFTGTPSTRFDEITPQLIKGFEQHLFLKGLYENTISLYMRMLRSIFNQAVAAGVATINTKDIFENVFVGCDTTAKRAIKPIIINQLREADFSRYPQLEFSRDLFLLSFYLQGIPFVDLAYLRKSNVNGNILVYRRHKTRQQLYITVENCAHKIIKRYARECKSSAYLLPILNAVGEQGYKQYKSALRLYNKHLHQISEMIQITPHLTSYVARHTWASTAREKGIPVSIISTGMGHSSEKVTYVYLESLDNKTMSEANKKIISAVTSKKKMILKKSSLTY</sequence>
<proteinExistence type="inferred from homology"/>
<dbReference type="InterPro" id="IPR050090">
    <property type="entry name" value="Tyrosine_recombinase_XerCD"/>
</dbReference>
<dbReference type="Pfam" id="PF00589">
    <property type="entry name" value="Phage_integrase"/>
    <property type="match status" value="1"/>
</dbReference>
<evidence type="ECO:0000256" key="3">
    <source>
        <dbReference type="ARBA" id="ARBA00023125"/>
    </source>
</evidence>
<evidence type="ECO:0000256" key="1">
    <source>
        <dbReference type="ARBA" id="ARBA00008857"/>
    </source>
</evidence>
<dbReference type="PANTHER" id="PTHR30349:SF64">
    <property type="entry name" value="PROPHAGE INTEGRASE INTD-RELATED"/>
    <property type="match status" value="1"/>
</dbReference>
<reference evidence="7 8" key="1">
    <citation type="submission" date="2018-08" db="EMBL/GenBank/DDBJ databases">
        <title>A genome reference for cultivated species of the human gut microbiota.</title>
        <authorList>
            <person name="Zou Y."/>
            <person name="Xue W."/>
            <person name="Luo G."/>
        </authorList>
    </citation>
    <scope>NUCLEOTIDE SEQUENCE [LARGE SCALE GENOMIC DNA]</scope>
    <source>
        <strain evidence="7 8">AM40-30BH</strain>
    </source>
</reference>
<dbReference type="InterPro" id="IPR010998">
    <property type="entry name" value="Integrase_recombinase_N"/>
</dbReference>
<dbReference type="GO" id="GO:0015074">
    <property type="term" value="P:DNA integration"/>
    <property type="evidence" value="ECO:0007669"/>
    <property type="project" value="UniProtKB-KW"/>
</dbReference>
<evidence type="ECO:0000259" key="6">
    <source>
        <dbReference type="PROSITE" id="PS51900"/>
    </source>
</evidence>
<dbReference type="GO" id="GO:0006310">
    <property type="term" value="P:DNA recombination"/>
    <property type="evidence" value="ECO:0007669"/>
    <property type="project" value="UniProtKB-KW"/>
</dbReference>
<dbReference type="GeneID" id="69502718"/>
<feature type="domain" description="Core-binding (CB)" evidence="6">
    <location>
        <begin position="11"/>
        <end position="84"/>
    </location>
</feature>
<gene>
    <name evidence="7" type="ORF">DW888_00220</name>
</gene>
<accession>A0A413VXI2</accession>
<evidence type="ECO:0000256" key="5">
    <source>
        <dbReference type="PROSITE-ProRule" id="PRU01248"/>
    </source>
</evidence>
<dbReference type="PROSITE" id="PS51900">
    <property type="entry name" value="CB"/>
    <property type="match status" value="1"/>
</dbReference>
<dbReference type="RefSeq" id="WP_007486821.1">
    <property type="nucleotide sequence ID" value="NZ_CABJFV010000001.1"/>
</dbReference>
<organism evidence="7 8">
    <name type="scientific">Bacteroides nordii</name>
    <dbReference type="NCBI Taxonomy" id="291645"/>
    <lineage>
        <taxon>Bacteria</taxon>
        <taxon>Pseudomonadati</taxon>
        <taxon>Bacteroidota</taxon>
        <taxon>Bacteroidia</taxon>
        <taxon>Bacteroidales</taxon>
        <taxon>Bacteroidaceae</taxon>
        <taxon>Bacteroides</taxon>
    </lineage>
</organism>
<keyword evidence="2" id="KW-0229">DNA integration</keyword>
<comment type="similarity">
    <text evidence="1">Belongs to the 'phage' integrase family.</text>
</comment>
<keyword evidence="4" id="KW-0233">DNA recombination</keyword>
<evidence type="ECO:0000313" key="8">
    <source>
        <dbReference type="Proteomes" id="UP000284379"/>
    </source>
</evidence>
<dbReference type="SUPFAM" id="SSF56349">
    <property type="entry name" value="DNA breaking-rejoining enzymes"/>
    <property type="match status" value="1"/>
</dbReference>
<name>A0A413VXI2_9BACE</name>
<dbReference type="GO" id="GO:0003677">
    <property type="term" value="F:DNA binding"/>
    <property type="evidence" value="ECO:0007669"/>
    <property type="project" value="UniProtKB-UniRule"/>
</dbReference>